<organism evidence="5 6">
    <name type="scientific">Sphingobacterium kyonggiense</name>
    <dbReference type="NCBI Taxonomy" id="714075"/>
    <lineage>
        <taxon>Bacteria</taxon>
        <taxon>Pseudomonadati</taxon>
        <taxon>Bacteroidota</taxon>
        <taxon>Sphingobacteriia</taxon>
        <taxon>Sphingobacteriales</taxon>
        <taxon>Sphingobacteriaceae</taxon>
        <taxon>Sphingobacterium</taxon>
    </lineage>
</organism>
<evidence type="ECO:0000256" key="1">
    <source>
        <dbReference type="ARBA" id="ARBA00023015"/>
    </source>
</evidence>
<name>A0ABP7YU30_9SPHI</name>
<keyword evidence="2" id="KW-0238">DNA-binding</keyword>
<sequence length="122" mass="14366">MKTLLNDPPECTSNLLAMRDTLDVLGGKWKLLILHYLMTRDHQVNTFKKIQREIIGISAKMLTKELKDLEANKMVKREVLNTRPISVEYSITDYGRTSKEIIEKLVEWGNRHRHKLLNENEY</sequence>
<keyword evidence="3" id="KW-0804">Transcription</keyword>
<keyword evidence="1" id="KW-0805">Transcription regulation</keyword>
<dbReference type="EMBL" id="BAAAZI010000008">
    <property type="protein sequence ID" value="GAA4140971.1"/>
    <property type="molecule type" value="Genomic_DNA"/>
</dbReference>
<dbReference type="Gene3D" id="1.10.10.10">
    <property type="entry name" value="Winged helix-like DNA-binding domain superfamily/Winged helix DNA-binding domain"/>
    <property type="match status" value="1"/>
</dbReference>
<evidence type="ECO:0000313" key="5">
    <source>
        <dbReference type="EMBL" id="GAA4140971.1"/>
    </source>
</evidence>
<reference evidence="6" key="1">
    <citation type="journal article" date="2019" name="Int. J. Syst. Evol. Microbiol.">
        <title>The Global Catalogue of Microorganisms (GCM) 10K type strain sequencing project: providing services to taxonomists for standard genome sequencing and annotation.</title>
        <authorList>
            <consortium name="The Broad Institute Genomics Platform"/>
            <consortium name="The Broad Institute Genome Sequencing Center for Infectious Disease"/>
            <person name="Wu L."/>
            <person name="Ma J."/>
        </authorList>
    </citation>
    <scope>NUCLEOTIDE SEQUENCE [LARGE SCALE GENOMIC DNA]</scope>
    <source>
        <strain evidence="6">JCM 16704</strain>
    </source>
</reference>
<protein>
    <submittedName>
        <fullName evidence="5">Helix-turn-helix domain-containing protein</fullName>
    </submittedName>
</protein>
<dbReference type="PROSITE" id="PS51118">
    <property type="entry name" value="HTH_HXLR"/>
    <property type="match status" value="1"/>
</dbReference>
<dbReference type="Proteomes" id="UP001500101">
    <property type="component" value="Unassembled WGS sequence"/>
</dbReference>
<keyword evidence="6" id="KW-1185">Reference proteome</keyword>
<dbReference type="InterPro" id="IPR002577">
    <property type="entry name" value="HTH_HxlR"/>
</dbReference>
<proteinExistence type="predicted"/>
<dbReference type="SUPFAM" id="SSF46785">
    <property type="entry name" value="Winged helix' DNA-binding domain"/>
    <property type="match status" value="1"/>
</dbReference>
<accession>A0ABP7YU30</accession>
<dbReference type="InterPro" id="IPR036388">
    <property type="entry name" value="WH-like_DNA-bd_sf"/>
</dbReference>
<evidence type="ECO:0000313" key="6">
    <source>
        <dbReference type="Proteomes" id="UP001500101"/>
    </source>
</evidence>
<feature type="domain" description="HTH hxlR-type" evidence="4">
    <location>
        <begin position="11"/>
        <end position="117"/>
    </location>
</feature>
<dbReference type="PANTHER" id="PTHR33204:SF29">
    <property type="entry name" value="TRANSCRIPTIONAL REGULATOR"/>
    <property type="match status" value="1"/>
</dbReference>
<dbReference type="Pfam" id="PF01638">
    <property type="entry name" value="HxlR"/>
    <property type="match status" value="1"/>
</dbReference>
<gene>
    <name evidence="5" type="ORF">GCM10022216_20560</name>
</gene>
<comment type="caution">
    <text evidence="5">The sequence shown here is derived from an EMBL/GenBank/DDBJ whole genome shotgun (WGS) entry which is preliminary data.</text>
</comment>
<evidence type="ECO:0000256" key="3">
    <source>
        <dbReference type="ARBA" id="ARBA00023163"/>
    </source>
</evidence>
<evidence type="ECO:0000256" key="2">
    <source>
        <dbReference type="ARBA" id="ARBA00023125"/>
    </source>
</evidence>
<evidence type="ECO:0000259" key="4">
    <source>
        <dbReference type="PROSITE" id="PS51118"/>
    </source>
</evidence>
<dbReference type="PANTHER" id="PTHR33204">
    <property type="entry name" value="TRANSCRIPTIONAL REGULATOR, MARR FAMILY"/>
    <property type="match status" value="1"/>
</dbReference>
<dbReference type="RefSeq" id="WP_344674620.1">
    <property type="nucleotide sequence ID" value="NZ_BAAAZI010000008.1"/>
</dbReference>
<dbReference type="InterPro" id="IPR036390">
    <property type="entry name" value="WH_DNA-bd_sf"/>
</dbReference>